<evidence type="ECO:0000256" key="6">
    <source>
        <dbReference type="ARBA" id="ARBA00022692"/>
    </source>
</evidence>
<keyword evidence="12" id="KW-0325">Glycoprotein</keyword>
<feature type="binding site" evidence="15">
    <location>
        <position position="425"/>
    </location>
    <ligand>
        <name>Ca(2+)</name>
        <dbReference type="ChEBI" id="CHEBI:29108"/>
        <label>2</label>
    </ligand>
</feature>
<keyword evidence="5" id="KW-1003">Cell membrane</keyword>
<dbReference type="InterPro" id="IPR051223">
    <property type="entry name" value="Polycystin"/>
</dbReference>
<dbReference type="GO" id="GO:0005509">
    <property type="term" value="F:calcium ion binding"/>
    <property type="evidence" value="ECO:0007669"/>
    <property type="project" value="InterPro"/>
</dbReference>
<dbReference type="SUPFAM" id="SSF81324">
    <property type="entry name" value="Voltage-gated potassium channels"/>
    <property type="match status" value="1"/>
</dbReference>
<dbReference type="HOGENOM" id="CLU_012097_1_1_1"/>
<evidence type="ECO:0000256" key="9">
    <source>
        <dbReference type="ARBA" id="ARBA00023065"/>
    </source>
</evidence>
<dbReference type="AlphaFoldDB" id="N6UQB0"/>
<keyword evidence="9 15" id="KW-0406">Ion transport</keyword>
<protein>
    <submittedName>
        <fullName evidence="16">Uncharacterized protein</fullName>
    </submittedName>
</protein>
<dbReference type="GO" id="GO:0005886">
    <property type="term" value="C:plasma membrane"/>
    <property type="evidence" value="ECO:0007669"/>
    <property type="project" value="UniProtKB-SubCell"/>
</dbReference>
<dbReference type="InterPro" id="IPR013122">
    <property type="entry name" value="PKD1_2_channel"/>
</dbReference>
<comment type="subcellular location">
    <subcellularLocation>
        <location evidence="2">Cell membrane</location>
        <topology evidence="2">Multi-pass membrane protein</topology>
    </subcellularLocation>
    <subcellularLocation>
        <location evidence="1">Cell projection</location>
        <location evidence="1">Cilium</location>
    </subcellularLocation>
</comment>
<keyword evidence="15" id="KW-0107">Calcium channel</keyword>
<evidence type="ECO:0000313" key="16">
    <source>
        <dbReference type="EMBL" id="ENN80927.1"/>
    </source>
</evidence>
<keyword evidence="13" id="KW-0966">Cell projection</keyword>
<evidence type="ECO:0000256" key="2">
    <source>
        <dbReference type="ARBA" id="ARBA00004651"/>
    </source>
</evidence>
<dbReference type="FunFam" id="1.10.287.70:FF:000055">
    <property type="entry name" value="Polycystic kidney disease 2-like 1"/>
    <property type="match status" value="1"/>
</dbReference>
<evidence type="ECO:0000256" key="3">
    <source>
        <dbReference type="ARBA" id="ARBA00007200"/>
    </source>
</evidence>
<keyword evidence="15" id="KW-0106">Calcium</keyword>
<evidence type="ECO:0000256" key="15">
    <source>
        <dbReference type="PIRSR" id="PIRSR603915-1"/>
    </source>
</evidence>
<feature type="non-terminal residue" evidence="16">
    <location>
        <position position="1"/>
    </location>
</feature>
<dbReference type="OMA" id="PWNILEI"/>
<keyword evidence="4" id="KW-0813">Transport</keyword>
<dbReference type="EMBL" id="KB740296">
    <property type="protein sequence ID" value="ENN80927.1"/>
    <property type="molecule type" value="Genomic_DNA"/>
</dbReference>
<dbReference type="Pfam" id="PF20519">
    <property type="entry name" value="Polycystin_dom"/>
    <property type="match status" value="1"/>
</dbReference>
<evidence type="ECO:0000256" key="12">
    <source>
        <dbReference type="ARBA" id="ARBA00023180"/>
    </source>
</evidence>
<keyword evidence="8" id="KW-0175">Coiled coil</keyword>
<dbReference type="PANTHER" id="PTHR10877">
    <property type="entry name" value="POLYCYSTIN FAMILY MEMBER"/>
    <property type="match status" value="1"/>
</dbReference>
<evidence type="ECO:0000256" key="8">
    <source>
        <dbReference type="ARBA" id="ARBA00023054"/>
    </source>
</evidence>
<feature type="binding site" evidence="15">
    <location>
        <position position="423"/>
    </location>
    <ligand>
        <name>Ca(2+)</name>
        <dbReference type="ChEBI" id="CHEBI:29108"/>
        <label>2</label>
    </ligand>
</feature>
<evidence type="ECO:0000256" key="11">
    <source>
        <dbReference type="ARBA" id="ARBA00023157"/>
    </source>
</evidence>
<sequence length="483" mass="56487">MLEEFYGSDKVKGLRKKSEWIYSDASRTKSIRYWLSLTSYYGGGFYADFSLNLNESMTLLDTLQENLWITRGTRAVFVDFSVKYLIKDQVVRDFIQLMRTFRIIFEFLPPGGVSPAVQFTPAALTPVGNIWDWILRILLYCFSAYIMYCLCEEIREMVHFKGTYFIQFWNYVDLIIIMLTCLLVVGTEYMRAVLALYIEEILHNPTRYGNLETPGIIYQVVKTSGAVLLFFVYLRTFKYLNFSRRMAQLNNTIRNCSKDILGFSVMFFVAYFAYAELGYLVFGSQTDEFRSFGQSMFTLLRTILGDFDYEKISNANWIVAPVYFLTYIILVFFVLLNMFLAIINDTYADVKIDIAIAPKKIEMSEKSAKIYSKNFGCAVKEEKEKPMMINSNVNRIRDALIKSDSFICDFDDREIEMYFKRYDIDPLKDLQKEDIERFYEMFGEQDDKLVELENTLAMVGQKVHDILRLIEGIQDAHPKPLLL</sequence>
<evidence type="ECO:0000256" key="10">
    <source>
        <dbReference type="ARBA" id="ARBA00023136"/>
    </source>
</evidence>
<evidence type="ECO:0000256" key="5">
    <source>
        <dbReference type="ARBA" id="ARBA00022475"/>
    </source>
</evidence>
<proteinExistence type="inferred from homology"/>
<dbReference type="PRINTS" id="PR01433">
    <property type="entry name" value="POLYCYSTIN2"/>
</dbReference>
<evidence type="ECO:0000256" key="4">
    <source>
        <dbReference type="ARBA" id="ARBA00022448"/>
    </source>
</evidence>
<evidence type="ECO:0000256" key="7">
    <source>
        <dbReference type="ARBA" id="ARBA00022989"/>
    </source>
</evidence>
<gene>
    <name evidence="16" type="ORF">YQE_02663</name>
</gene>
<dbReference type="OrthoDB" id="444119at2759"/>
<name>N6UQB0_DENPD</name>
<evidence type="ECO:0000256" key="1">
    <source>
        <dbReference type="ARBA" id="ARBA00004138"/>
    </source>
</evidence>
<dbReference type="InterPro" id="IPR046791">
    <property type="entry name" value="Polycystin_dom"/>
</dbReference>
<evidence type="ECO:0000256" key="14">
    <source>
        <dbReference type="ARBA" id="ARBA00023303"/>
    </source>
</evidence>
<keyword evidence="10" id="KW-0472">Membrane</keyword>
<dbReference type="GO" id="GO:0005262">
    <property type="term" value="F:calcium channel activity"/>
    <property type="evidence" value="ECO:0007669"/>
    <property type="project" value="UniProtKB-KW"/>
</dbReference>
<keyword evidence="11" id="KW-1015">Disulfide bond</keyword>
<keyword evidence="15" id="KW-0479">Metal-binding</keyword>
<reference evidence="16" key="1">
    <citation type="journal article" date="2013" name="Genome Biol.">
        <title>Draft genome of the mountain pine beetle, Dendroctonus ponderosae Hopkins, a major forest pest.</title>
        <authorList>
            <person name="Keeling C.I."/>
            <person name="Yuen M.M."/>
            <person name="Liao N.Y."/>
            <person name="Docking T.R."/>
            <person name="Chan S.K."/>
            <person name="Taylor G.A."/>
            <person name="Palmquist D.L."/>
            <person name="Jackman S.D."/>
            <person name="Nguyen A."/>
            <person name="Li M."/>
            <person name="Henderson H."/>
            <person name="Janes J.K."/>
            <person name="Zhao Y."/>
            <person name="Pandoh P."/>
            <person name="Moore R."/>
            <person name="Sperling F.A."/>
            <person name="Huber D.P."/>
            <person name="Birol I."/>
            <person name="Jones S.J."/>
            <person name="Bohlmann J."/>
        </authorList>
    </citation>
    <scope>NUCLEOTIDE SEQUENCE</scope>
</reference>
<keyword evidence="6" id="KW-0812">Transmembrane</keyword>
<feature type="binding site" evidence="15">
    <location>
        <position position="434"/>
    </location>
    <ligand>
        <name>Ca(2+)</name>
        <dbReference type="ChEBI" id="CHEBI:29108"/>
        <label>2</label>
    </ligand>
</feature>
<organism evidence="16">
    <name type="scientific">Dendroctonus ponderosae</name>
    <name type="common">Mountain pine beetle</name>
    <dbReference type="NCBI Taxonomy" id="77166"/>
    <lineage>
        <taxon>Eukaryota</taxon>
        <taxon>Metazoa</taxon>
        <taxon>Ecdysozoa</taxon>
        <taxon>Arthropoda</taxon>
        <taxon>Hexapoda</taxon>
        <taxon>Insecta</taxon>
        <taxon>Pterygota</taxon>
        <taxon>Neoptera</taxon>
        <taxon>Endopterygota</taxon>
        <taxon>Coleoptera</taxon>
        <taxon>Polyphaga</taxon>
        <taxon>Cucujiformia</taxon>
        <taxon>Curculionidae</taxon>
        <taxon>Scolytinae</taxon>
        <taxon>Dendroctonus</taxon>
    </lineage>
</organism>
<keyword evidence="7" id="KW-1133">Transmembrane helix</keyword>
<dbReference type="InterPro" id="IPR003915">
    <property type="entry name" value="PKD_2"/>
</dbReference>
<dbReference type="PANTHER" id="PTHR10877:SF183">
    <property type="entry name" value="AT14535P-RELATED"/>
    <property type="match status" value="1"/>
</dbReference>
<accession>N6UQB0</accession>
<evidence type="ECO:0000256" key="13">
    <source>
        <dbReference type="ARBA" id="ARBA00023273"/>
    </source>
</evidence>
<dbReference type="Pfam" id="PF08016">
    <property type="entry name" value="PKD_channel"/>
    <property type="match status" value="1"/>
</dbReference>
<dbReference type="GO" id="GO:0050982">
    <property type="term" value="P:detection of mechanical stimulus"/>
    <property type="evidence" value="ECO:0007669"/>
    <property type="project" value="TreeGrafter"/>
</dbReference>
<keyword evidence="15" id="KW-0109">Calcium transport</keyword>
<dbReference type="Gene3D" id="1.10.287.70">
    <property type="match status" value="1"/>
</dbReference>
<keyword evidence="14 15" id="KW-0407">Ion channel</keyword>
<comment type="similarity">
    <text evidence="3">Belongs to the polycystin family.</text>
</comment>
<dbReference type="GO" id="GO:0005929">
    <property type="term" value="C:cilium"/>
    <property type="evidence" value="ECO:0007669"/>
    <property type="project" value="UniProtKB-SubCell"/>
</dbReference>